<dbReference type="AlphaFoldDB" id="A0A7L7KT14"/>
<dbReference type="KEGG" id="xcl:G4Z02_08310"/>
<evidence type="ECO:0000256" key="1">
    <source>
        <dbReference type="SAM" id="Phobius"/>
    </source>
</evidence>
<sequence>MILPTSIIFILASLFYILSIGTHVLVLMKKIPFQDVNGGRSSSFEEQKKQSQVSIVVLGVLFVYVLSAKVFPAFRTRVIYLIASSLLALFWLLGTVMQLLGTRFEKRIMVWINVIGLISHIELVLLYVETE</sequence>
<organism evidence="2 3">
    <name type="scientific">Candidatus Xianfuyuplasma coldseepsis</name>
    <dbReference type="NCBI Taxonomy" id="2782163"/>
    <lineage>
        <taxon>Bacteria</taxon>
        <taxon>Bacillati</taxon>
        <taxon>Mycoplasmatota</taxon>
        <taxon>Mollicutes</taxon>
        <taxon>Candidatus Izemoplasmatales</taxon>
        <taxon>Candidatus Izemoplasmataceae</taxon>
        <taxon>Candidatus Xianfuyuplasma</taxon>
    </lineage>
</organism>
<accession>A0A7L7KT14</accession>
<name>A0A7L7KT14_9MOLU</name>
<protein>
    <submittedName>
        <fullName evidence="2">Uncharacterized protein</fullName>
    </submittedName>
</protein>
<dbReference type="Proteomes" id="UP000514720">
    <property type="component" value="Chromosome"/>
</dbReference>
<feature type="transmembrane region" description="Helical" evidence="1">
    <location>
        <begin position="78"/>
        <end position="101"/>
    </location>
</feature>
<keyword evidence="3" id="KW-1185">Reference proteome</keyword>
<keyword evidence="1" id="KW-0812">Transmembrane</keyword>
<reference evidence="2 3" key="1">
    <citation type="submission" date="2020-02" db="EMBL/GenBank/DDBJ databases">
        <authorList>
            <person name="Zheng R.K."/>
            <person name="Sun C.M."/>
        </authorList>
    </citation>
    <scope>NUCLEOTIDE SEQUENCE [LARGE SCALE GENOMIC DNA]</scope>
    <source>
        <strain evidence="3">zrk13</strain>
    </source>
</reference>
<feature type="transmembrane region" description="Helical" evidence="1">
    <location>
        <begin position="53"/>
        <end position="72"/>
    </location>
</feature>
<evidence type="ECO:0000313" key="3">
    <source>
        <dbReference type="Proteomes" id="UP000514720"/>
    </source>
</evidence>
<feature type="transmembrane region" description="Helical" evidence="1">
    <location>
        <begin position="6"/>
        <end position="27"/>
    </location>
</feature>
<keyword evidence="1" id="KW-1133">Transmembrane helix</keyword>
<proteinExistence type="predicted"/>
<evidence type="ECO:0000313" key="2">
    <source>
        <dbReference type="EMBL" id="QMS85745.1"/>
    </source>
</evidence>
<dbReference type="EMBL" id="CP048914">
    <property type="protein sequence ID" value="QMS85745.1"/>
    <property type="molecule type" value="Genomic_DNA"/>
</dbReference>
<feature type="transmembrane region" description="Helical" evidence="1">
    <location>
        <begin position="108"/>
        <end position="128"/>
    </location>
</feature>
<keyword evidence="1" id="KW-0472">Membrane</keyword>
<dbReference type="RefSeq" id="WP_258877553.1">
    <property type="nucleotide sequence ID" value="NZ_CP048914.1"/>
</dbReference>
<gene>
    <name evidence="2" type="ORF">G4Z02_08310</name>
</gene>